<dbReference type="RefSeq" id="WP_197002714.1">
    <property type="nucleotide sequence ID" value="NZ_BONS01000002.1"/>
</dbReference>
<keyword evidence="4" id="KW-1185">Reference proteome</keyword>
<proteinExistence type="predicted"/>
<dbReference type="Proteomes" id="UP000622552">
    <property type="component" value="Unassembled WGS sequence"/>
</dbReference>
<keyword evidence="2" id="KW-0732">Signal</keyword>
<evidence type="ECO:0000313" key="4">
    <source>
        <dbReference type="Proteomes" id="UP000622552"/>
    </source>
</evidence>
<name>A0A8J7GPN6_9ACTN</name>
<feature type="chain" id="PRO_5038513818" evidence="2">
    <location>
        <begin position="28"/>
        <end position="545"/>
    </location>
</feature>
<dbReference type="AlphaFoldDB" id="A0A8J7GPN6"/>
<evidence type="ECO:0000313" key="3">
    <source>
        <dbReference type="EMBL" id="MBG6135628.1"/>
    </source>
</evidence>
<sequence length="545" mass="55191">MSQLALARSISLAAVSALVLSACGSQSNGPDDQPVRPGPVVVDGAVNLPTLQRLIDFERARSKEQQELELARLDNVLERSLWAESGLESALGGAAAADAAFAAHGKALTSKARAIGDQKFVMKPVAYVVNAPEPNIGEGLFGGILVVTLGSDAVVSASNDAKDGEHGSADWGTDVKVSGSREHVDLAVDTTHESGGVTTKLVVKVGVSPCPDPSGRFEASAKVDISATKTGGSTGQRGTLDITITGQVNDDAKLESSDADYRMQWADFADSKGSFVDISGAMGGTKARSATLDRSGGKPNSSLQEGAVALASVYTMLIKNEVAAAAEKGWQSGRCVILKPTASSGPKGLKPSASSTINAAPRSRIDGGPVGGTVKATLSAGGAGVKPSGSKVKADATFSYSAPGAPNKSGTVSLEARSKRGVAKASIDFDTKEGSYVASGGNPVTVSGPVADLNAPFTLPGQGPGFTVLYSYTPTSSTGGTYTYSGSGPDVTMNGNGTYQITGSDPVLTLTQNGNGCTKVVAGGREAGDCRKTTNVITLTRAGSD</sequence>
<evidence type="ECO:0000256" key="1">
    <source>
        <dbReference type="SAM" id="MobiDB-lite"/>
    </source>
</evidence>
<gene>
    <name evidence="3" type="ORF">IW245_001822</name>
</gene>
<feature type="region of interest" description="Disordered" evidence="1">
    <location>
        <begin position="343"/>
        <end position="370"/>
    </location>
</feature>
<comment type="caution">
    <text evidence="3">The sequence shown here is derived from an EMBL/GenBank/DDBJ whole genome shotgun (WGS) entry which is preliminary data.</text>
</comment>
<accession>A0A8J7GPN6</accession>
<evidence type="ECO:0000256" key="2">
    <source>
        <dbReference type="SAM" id="SignalP"/>
    </source>
</evidence>
<dbReference type="EMBL" id="JADOUF010000001">
    <property type="protein sequence ID" value="MBG6135628.1"/>
    <property type="molecule type" value="Genomic_DNA"/>
</dbReference>
<feature type="signal peptide" evidence="2">
    <location>
        <begin position="1"/>
        <end position="27"/>
    </location>
</feature>
<organism evidence="3 4">
    <name type="scientific">Longispora fulva</name>
    <dbReference type="NCBI Taxonomy" id="619741"/>
    <lineage>
        <taxon>Bacteria</taxon>
        <taxon>Bacillati</taxon>
        <taxon>Actinomycetota</taxon>
        <taxon>Actinomycetes</taxon>
        <taxon>Micromonosporales</taxon>
        <taxon>Micromonosporaceae</taxon>
        <taxon>Longispora</taxon>
    </lineage>
</organism>
<reference evidence="3" key="1">
    <citation type="submission" date="2020-11" db="EMBL/GenBank/DDBJ databases">
        <title>Sequencing the genomes of 1000 actinobacteria strains.</title>
        <authorList>
            <person name="Klenk H.-P."/>
        </authorList>
    </citation>
    <scope>NUCLEOTIDE SEQUENCE</scope>
    <source>
        <strain evidence="3">DSM 45356</strain>
    </source>
</reference>
<protein>
    <submittedName>
        <fullName evidence="3">Uncharacterized protein</fullName>
    </submittedName>
</protein>